<protein>
    <submittedName>
        <fullName evidence="1">Uncharacterized protein</fullName>
    </submittedName>
</protein>
<dbReference type="EMBL" id="CM044703">
    <property type="protein sequence ID" value="KAI5670107.1"/>
    <property type="molecule type" value="Genomic_DNA"/>
</dbReference>
<evidence type="ECO:0000313" key="1">
    <source>
        <dbReference type="EMBL" id="KAI5670107.1"/>
    </source>
</evidence>
<proteinExistence type="predicted"/>
<keyword evidence="2" id="KW-1185">Reference proteome</keyword>
<evidence type="ECO:0000313" key="2">
    <source>
        <dbReference type="Proteomes" id="UP001060085"/>
    </source>
</evidence>
<gene>
    <name evidence="1" type="ORF">M9H77_10471</name>
</gene>
<reference evidence="2" key="1">
    <citation type="journal article" date="2023" name="Nat. Plants">
        <title>Single-cell RNA sequencing provides a high-resolution roadmap for understanding the multicellular compartmentation of specialized metabolism.</title>
        <authorList>
            <person name="Sun S."/>
            <person name="Shen X."/>
            <person name="Li Y."/>
            <person name="Li Y."/>
            <person name="Wang S."/>
            <person name="Li R."/>
            <person name="Zhang H."/>
            <person name="Shen G."/>
            <person name="Guo B."/>
            <person name="Wei J."/>
            <person name="Xu J."/>
            <person name="St-Pierre B."/>
            <person name="Chen S."/>
            <person name="Sun C."/>
        </authorList>
    </citation>
    <scope>NUCLEOTIDE SEQUENCE [LARGE SCALE GENOMIC DNA]</scope>
</reference>
<dbReference type="Proteomes" id="UP001060085">
    <property type="component" value="Linkage Group LG03"/>
</dbReference>
<accession>A0ACC0BBX5</accession>
<comment type="caution">
    <text evidence="1">The sequence shown here is derived from an EMBL/GenBank/DDBJ whole genome shotgun (WGS) entry which is preliminary data.</text>
</comment>
<name>A0ACC0BBX5_CATRO</name>
<organism evidence="1 2">
    <name type="scientific">Catharanthus roseus</name>
    <name type="common">Madagascar periwinkle</name>
    <name type="synonym">Vinca rosea</name>
    <dbReference type="NCBI Taxonomy" id="4058"/>
    <lineage>
        <taxon>Eukaryota</taxon>
        <taxon>Viridiplantae</taxon>
        <taxon>Streptophyta</taxon>
        <taxon>Embryophyta</taxon>
        <taxon>Tracheophyta</taxon>
        <taxon>Spermatophyta</taxon>
        <taxon>Magnoliopsida</taxon>
        <taxon>eudicotyledons</taxon>
        <taxon>Gunneridae</taxon>
        <taxon>Pentapetalae</taxon>
        <taxon>asterids</taxon>
        <taxon>lamiids</taxon>
        <taxon>Gentianales</taxon>
        <taxon>Apocynaceae</taxon>
        <taxon>Rauvolfioideae</taxon>
        <taxon>Vinceae</taxon>
        <taxon>Catharanthinae</taxon>
        <taxon>Catharanthus</taxon>
    </lineage>
</organism>
<sequence length="928" mass="102069">MFQFLFVFTLILLSFHSITTITATFATKNHHRRILHQPLFPLDQSLPPSLPPTSHETKPPFPSPQPQPSQQPKYPFSTTSPPSVPLLNNPFFPFYPPAPPPPQPPPSSSSSSNTIATFPANISSLILPHSSASSDNKPISRKLIAVIVSVSILSATVIVAAATFLIHRHRYHRRQPPYSKTDSLRLFPPDTVPSDSSPPQTDFKKHIPAPPPPELPRYKPSSTSSEFLYLGTVVSSREVNSEAPNADPNADTSASSVSQNYQRLGSPELQPLPPLPRHHFQQISKNDHTGSDEEEEFFSPRGSAAGDKLDSPERSIHGERENLRSHSSNSYHFSNSLSANQSLSSSPSIVLNLSPRSSIMTKSPDSIVNFPGPPRCIPPPPPRERRGAFPISPLSSGNTHNSPSRASDFSSQTLESPIVSTGVSGRFVGAKLPPPPPPPPPPRFWETPVMSEGPPVLVAPSEGLRGRSESPVKPKLKPLHWDKVRASSDRAMVWDQLKSSSFQLNEEMIETLFMVNSSNSNSSNGVKRSMMPTVNQENQVLDPKKSQNIAILLRALNVTIDEVCDALLEGNADMLGTELLESLLKMAPTEEEEQKLKEFADDSPFKLGPAEKFLKAVLNVPHAFKRVEAMLYIANFDSEVEYLRRSFETLEEACKELRNSRMFLRLLEAVLKTGNRMNDGTNRGDAQAFKLDTLLKLVDVKGTDGKTTLLHFVVQEIIRAEGSRISGADQNSNAETNQQFGLQNEVEFRKIGLQVVSGLSGELSNVKKAAAMDSDAISSDVLKLASEVNKVTEILKLNEELKLADNTGKFSNSIKEFLGKAEQEITKLQNQEGVALSMVKELTEYFHGNSAKEEAHPFRIFLVVRDFLCILDQVCKDVGKMNDRTIVNSGRQFPVTINPSPPPQAFTGFNGKQQHSSISSEDESAASP</sequence>